<dbReference type="Proteomes" id="UP000184171">
    <property type="component" value="Unassembled WGS sequence"/>
</dbReference>
<dbReference type="RefSeq" id="WP_072906935.1">
    <property type="nucleotide sequence ID" value="NZ_FQZT01000003.1"/>
</dbReference>
<evidence type="ECO:0000313" key="3">
    <source>
        <dbReference type="EMBL" id="SHI97064.1"/>
    </source>
</evidence>
<dbReference type="EMBL" id="FQZT01000003">
    <property type="protein sequence ID" value="SHI97064.1"/>
    <property type="molecule type" value="Genomic_DNA"/>
</dbReference>
<dbReference type="InterPro" id="IPR020616">
    <property type="entry name" value="Thiolase_N"/>
</dbReference>
<keyword evidence="3" id="KW-0808">Transferase</keyword>
<dbReference type="Pfam" id="PF22691">
    <property type="entry name" value="Thiolase_C_1"/>
    <property type="match status" value="1"/>
</dbReference>
<dbReference type="OrthoDB" id="9785768at2"/>
<evidence type="ECO:0000313" key="4">
    <source>
        <dbReference type="Proteomes" id="UP000184171"/>
    </source>
</evidence>
<proteinExistence type="predicted"/>
<dbReference type="Pfam" id="PF00108">
    <property type="entry name" value="Thiolase_N"/>
    <property type="match status" value="1"/>
</dbReference>
<keyword evidence="4" id="KW-1185">Reference proteome</keyword>
<dbReference type="InterPro" id="IPR055140">
    <property type="entry name" value="Thiolase_C_2"/>
</dbReference>
<reference evidence="3 4" key="1">
    <citation type="submission" date="2016-11" db="EMBL/GenBank/DDBJ databases">
        <authorList>
            <person name="Jaros S."/>
            <person name="Januszkiewicz K."/>
            <person name="Wedrychowicz H."/>
        </authorList>
    </citation>
    <scope>NUCLEOTIDE SEQUENCE [LARGE SCALE GENOMIC DNA]</scope>
    <source>
        <strain evidence="3 4">DSM 5091</strain>
    </source>
</reference>
<dbReference type="SUPFAM" id="SSF53901">
    <property type="entry name" value="Thiolase-like"/>
    <property type="match status" value="1"/>
</dbReference>
<evidence type="ECO:0000259" key="2">
    <source>
        <dbReference type="Pfam" id="PF22691"/>
    </source>
</evidence>
<dbReference type="GO" id="GO:0016747">
    <property type="term" value="F:acyltransferase activity, transferring groups other than amino-acyl groups"/>
    <property type="evidence" value="ECO:0007669"/>
    <property type="project" value="InterPro"/>
</dbReference>
<feature type="domain" description="Thiolase C-terminal" evidence="2">
    <location>
        <begin position="254"/>
        <end position="394"/>
    </location>
</feature>
<dbReference type="InterPro" id="IPR016039">
    <property type="entry name" value="Thiolase-like"/>
</dbReference>
<feature type="domain" description="Thiolase N-terminal" evidence="1">
    <location>
        <begin position="11"/>
        <end position="241"/>
    </location>
</feature>
<dbReference type="STRING" id="1122189.SAMN02745165_01288"/>
<evidence type="ECO:0000259" key="1">
    <source>
        <dbReference type="Pfam" id="PF00108"/>
    </source>
</evidence>
<dbReference type="Gene3D" id="3.40.47.10">
    <property type="match status" value="1"/>
</dbReference>
<sequence length="535" mass="58801">MKRTFQPRPVFLADSFMLPVGKYNGKHREKLSFLELVDALTPLIDNAPVEKEKISCVVVGSQNPFAFSGIDNVAAKVCGRLGISGAKSLLVDTASSSGASAFEAAYLEVASGQHEHVLAIGVQKMSDVSTLDATKIVAGVIDRDEAEYGLTMPACGALVAQSLMTEFGLNEKEWTDYSARWTERAQHFAAQNPNAHFNFEIPAEKYFADIESGKNYLYYNPLRYYDFCPMSDGIAACLLTAAENRVRVAGVGSGTDIPTIADRLTFTSFPATLIALRQALGLAGLENLQQLEGNIHINMHDPFNGFGPINLVDLGVVPRERLFEGLLDPALTGPNGSYPTNLTGGLKGRGHPLGATGMVQIVENHQLLCEGRYKAALSHSIGGPINNNVVVLLEENQHYQQRNAEPYQPERLQQLGHLKPSEINLETLLGKDQKFTGRLLAKTSKFDYRSGEPERTLLLFSTSYGKEKYRFLIGVDPQATEALDGLSAGEKIQLQQVDGELRVNDVPIRRFYRKTISGVVELADSAFRHLRRKKR</sequence>
<dbReference type="CDD" id="cd00829">
    <property type="entry name" value="SCP-x_thiolase"/>
    <property type="match status" value="1"/>
</dbReference>
<protein>
    <submittedName>
        <fullName evidence="3">Acetyl-CoA acetyltransferase</fullName>
    </submittedName>
</protein>
<gene>
    <name evidence="3" type="ORF">SAMN02745165_01288</name>
</gene>
<dbReference type="AlphaFoldDB" id="A0A1M6FH50"/>
<dbReference type="PANTHER" id="PTHR42870">
    <property type="entry name" value="ACETYL-COA C-ACETYLTRANSFERASE"/>
    <property type="match status" value="1"/>
</dbReference>
<dbReference type="PANTHER" id="PTHR42870:SF6">
    <property type="entry name" value="ACETYL-COA C-ACYLTRANSFERASE"/>
    <property type="match status" value="1"/>
</dbReference>
<accession>A0A1M6FH50</accession>
<name>A0A1M6FH50_MALRU</name>
<organism evidence="3 4">
    <name type="scientific">Malonomonas rubra DSM 5091</name>
    <dbReference type="NCBI Taxonomy" id="1122189"/>
    <lineage>
        <taxon>Bacteria</taxon>
        <taxon>Pseudomonadati</taxon>
        <taxon>Thermodesulfobacteriota</taxon>
        <taxon>Desulfuromonadia</taxon>
        <taxon>Desulfuromonadales</taxon>
        <taxon>Geopsychrobacteraceae</taxon>
        <taxon>Malonomonas</taxon>
    </lineage>
</organism>